<dbReference type="AlphaFoldDB" id="A0AAN7JMB6"/>
<organism evidence="2 3">
    <name type="scientific">Trapa incisa</name>
    <dbReference type="NCBI Taxonomy" id="236973"/>
    <lineage>
        <taxon>Eukaryota</taxon>
        <taxon>Viridiplantae</taxon>
        <taxon>Streptophyta</taxon>
        <taxon>Embryophyta</taxon>
        <taxon>Tracheophyta</taxon>
        <taxon>Spermatophyta</taxon>
        <taxon>Magnoliopsida</taxon>
        <taxon>eudicotyledons</taxon>
        <taxon>Gunneridae</taxon>
        <taxon>Pentapetalae</taxon>
        <taxon>rosids</taxon>
        <taxon>malvids</taxon>
        <taxon>Myrtales</taxon>
        <taxon>Lythraceae</taxon>
        <taxon>Trapa</taxon>
    </lineage>
</organism>
<gene>
    <name evidence="2" type="ORF">SAY87_026437</name>
</gene>
<proteinExistence type="predicted"/>
<dbReference type="Pfam" id="PF14309">
    <property type="entry name" value="DUF4378"/>
    <property type="match status" value="1"/>
</dbReference>
<comment type="caution">
    <text evidence="2">The sequence shown here is derived from an EMBL/GenBank/DDBJ whole genome shotgun (WGS) entry which is preliminary data.</text>
</comment>
<dbReference type="EMBL" id="JAXIOK010000018">
    <property type="protein sequence ID" value="KAK4748988.1"/>
    <property type="molecule type" value="Genomic_DNA"/>
</dbReference>
<evidence type="ECO:0000313" key="3">
    <source>
        <dbReference type="Proteomes" id="UP001345219"/>
    </source>
</evidence>
<dbReference type="Proteomes" id="UP001345219">
    <property type="component" value="Chromosome 21"/>
</dbReference>
<evidence type="ECO:0000313" key="2">
    <source>
        <dbReference type="EMBL" id="KAK4748988.1"/>
    </source>
</evidence>
<keyword evidence="3" id="KW-1185">Reference proteome</keyword>
<dbReference type="InterPro" id="IPR025486">
    <property type="entry name" value="DUF4378"/>
</dbReference>
<reference evidence="2 3" key="1">
    <citation type="journal article" date="2023" name="Hortic Res">
        <title>Pangenome of water caltrop reveals structural variations and asymmetric subgenome divergence after allopolyploidization.</title>
        <authorList>
            <person name="Zhang X."/>
            <person name="Chen Y."/>
            <person name="Wang L."/>
            <person name="Yuan Y."/>
            <person name="Fang M."/>
            <person name="Shi L."/>
            <person name="Lu R."/>
            <person name="Comes H.P."/>
            <person name="Ma Y."/>
            <person name="Chen Y."/>
            <person name="Huang G."/>
            <person name="Zhou Y."/>
            <person name="Zheng Z."/>
            <person name="Qiu Y."/>
        </authorList>
    </citation>
    <scope>NUCLEOTIDE SEQUENCE [LARGE SCALE GENOMIC DNA]</scope>
    <source>
        <tissue evidence="2">Roots</tissue>
    </source>
</reference>
<feature type="domain" description="DUF4378" evidence="1">
    <location>
        <begin position="2"/>
        <end position="84"/>
    </location>
</feature>
<evidence type="ECO:0000259" key="1">
    <source>
        <dbReference type="Pfam" id="PF14309"/>
    </source>
</evidence>
<sequence length="149" mass="17472">MRSNRKLIFDFASSMIVETKVRGGSHEWPISAERVWAQMKWWFGKEIEEEGSGWDSLVVEKLVRNEVVGRWWVGNMRVEVEYLVELDFRDGLVVIHFYNYCIDFFVCHVLLGFLDTQESHSNQHPIPYVGLQTYRGISLSTLSNEYSFA</sequence>
<protein>
    <recommendedName>
        <fullName evidence="1">DUF4378 domain-containing protein</fullName>
    </recommendedName>
</protein>
<name>A0AAN7JMB6_9MYRT</name>
<accession>A0AAN7JMB6</accession>